<dbReference type="SUPFAM" id="SSF51445">
    <property type="entry name" value="(Trans)glycosidases"/>
    <property type="match status" value="1"/>
</dbReference>
<feature type="active site" description="Nucleophile" evidence="15">
    <location>
        <position position="266"/>
    </location>
</feature>
<dbReference type="UniPathway" id="UPA00299"/>
<comment type="caution">
    <text evidence="19">The sequence shown here is derived from an EMBL/GenBank/DDBJ whole genome shotgun (WGS) entry which is preliminary data.</text>
</comment>
<evidence type="ECO:0000256" key="7">
    <source>
        <dbReference type="ARBA" id="ARBA00022801"/>
    </source>
</evidence>
<evidence type="ECO:0000256" key="3">
    <source>
        <dbReference type="ARBA" id="ARBA00008061"/>
    </source>
</evidence>
<dbReference type="InterPro" id="IPR004193">
    <property type="entry name" value="Glyco_hydro_13_N"/>
</dbReference>
<feature type="binding site" evidence="16">
    <location>
        <begin position="394"/>
        <end position="399"/>
    </location>
    <ligand>
        <name>substrate</name>
    </ligand>
</feature>
<dbReference type="InterPro" id="IPR006047">
    <property type="entry name" value="GH13_cat_dom"/>
</dbReference>
<evidence type="ECO:0000256" key="8">
    <source>
        <dbReference type="ARBA" id="ARBA00023277"/>
    </source>
</evidence>
<dbReference type="PIRSF" id="PIRSF006337">
    <property type="entry name" value="Trehalose_TreZ"/>
    <property type="match status" value="1"/>
</dbReference>
<evidence type="ECO:0000256" key="12">
    <source>
        <dbReference type="ARBA" id="ARBA00034013"/>
    </source>
</evidence>
<keyword evidence="20" id="KW-1185">Reference proteome</keyword>
<comment type="similarity">
    <text evidence="3 14">Belongs to the glycosyl hydrolase 13 family.</text>
</comment>
<evidence type="ECO:0000256" key="15">
    <source>
        <dbReference type="PIRSR" id="PIRSR006337-1"/>
    </source>
</evidence>
<evidence type="ECO:0000256" key="6">
    <source>
        <dbReference type="ARBA" id="ARBA00022490"/>
    </source>
</evidence>
<evidence type="ECO:0000313" key="20">
    <source>
        <dbReference type="Proteomes" id="UP000260823"/>
    </source>
</evidence>
<dbReference type="PANTHER" id="PTHR43651:SF11">
    <property type="entry name" value="MALTO-OLIGOSYLTREHALOSE TREHALOHYDROLASE"/>
    <property type="match status" value="1"/>
</dbReference>
<dbReference type="OrthoDB" id="9761875at2"/>
<evidence type="ECO:0000256" key="4">
    <source>
        <dbReference type="ARBA" id="ARBA00012268"/>
    </source>
</evidence>
<evidence type="ECO:0000256" key="9">
    <source>
        <dbReference type="ARBA" id="ARBA00023295"/>
    </source>
</evidence>
<dbReference type="SUPFAM" id="SSF81296">
    <property type="entry name" value="E set domains"/>
    <property type="match status" value="1"/>
</dbReference>
<dbReference type="RefSeq" id="WP_117381954.1">
    <property type="nucleotide sequence ID" value="NZ_QWDE01000001.1"/>
</dbReference>
<dbReference type="CDD" id="cd02853">
    <property type="entry name" value="E_set_MTHase_like_N"/>
    <property type="match status" value="1"/>
</dbReference>
<dbReference type="InterPro" id="IPR017853">
    <property type="entry name" value="GH"/>
</dbReference>
<keyword evidence="8" id="KW-0119">Carbohydrate metabolism</keyword>
<evidence type="ECO:0000256" key="1">
    <source>
        <dbReference type="ARBA" id="ARBA00004496"/>
    </source>
</evidence>
<evidence type="ECO:0000256" key="13">
    <source>
        <dbReference type="NCBIfam" id="TIGR02402"/>
    </source>
</evidence>
<dbReference type="Gene3D" id="3.20.20.80">
    <property type="entry name" value="Glycosidases"/>
    <property type="match status" value="1"/>
</dbReference>
<keyword evidence="6" id="KW-0963">Cytoplasm</keyword>
<feature type="site" description="Transition state stabilizer" evidence="17">
    <location>
        <position position="395"/>
    </location>
</feature>
<gene>
    <name evidence="19" type="primary">treZ</name>
    <name evidence="19" type="ORF">DYU05_05460</name>
</gene>
<dbReference type="CDD" id="cd11325">
    <property type="entry name" value="AmyAc_GTHase"/>
    <property type="match status" value="1"/>
</dbReference>
<evidence type="ECO:0000256" key="10">
    <source>
        <dbReference type="ARBA" id="ARBA00032057"/>
    </source>
</evidence>
<name>A0A3E2NVK6_9SPHI</name>
<comment type="pathway">
    <text evidence="2 14">Glycan biosynthesis; trehalose biosynthesis.</text>
</comment>
<evidence type="ECO:0000256" key="16">
    <source>
        <dbReference type="PIRSR" id="PIRSR006337-2"/>
    </source>
</evidence>
<protein>
    <recommendedName>
        <fullName evidence="5 13">Malto-oligosyltrehalose trehalohydrolase</fullName>
        <shortName evidence="14">MTHase</shortName>
        <ecNumber evidence="4 13">3.2.1.141</ecNumber>
    </recommendedName>
    <alternativeName>
        <fullName evidence="11 14">4-alpha-D-((1-&gt;4)-alpha-D-glucano)trehalose trehalohydrolase</fullName>
    </alternativeName>
    <alternativeName>
        <fullName evidence="10 14">Maltooligosyl trehalose trehalohydrolase</fullName>
    </alternativeName>
</protein>
<sequence>MANYQLSNIQPGLTFTQDGICNILVWAPLAQSVNILLTDTGKKIELNAGEHGYWQLSTTEVQHGDLYKVVLNNEKQLPDPASRAQPQGVHGPSQVIDVNGFKWTDNQWANPALEQYLIYELHTGTFSPEGTFAGITEKLQYLKELGITAIEIMPVAQFPGNRNWGYDGVFPYAVQNSYGGPAGLMELVDACHKKGLAVILDVVYNHVGPEGNYLNEFGQYFTDKYNTPWGNAINFDDAHCDEVRNFFKQNVLMWFRDFHVDALRMDAVHAIKDFSPKHILQEIKESVDELMADTGRKHYLIIEFDLNDKRFIDPLPQGYGMDGQWIDEFHHALRVTAGGERNGYYADFSGISDLAKAYRDAYVYDGQYSPHRQKKFGTKTDNPGQQFVVFSQNHDHVGNRLLGERSSVLFSFEMQKLLAGAVMVVPYLPMLFMGEEYAEQNPFQYFVSHTDEDMIAAVRKGRKEEFKAFHAEGEAPDPQSEETFRRSALNWDSIHQQQHKTMLHYYKTLIVLRKQSLALATLNRHQLEVSCDQEQQTLWLHRWEGDEHVYCFMNFSDKVQQLALPADGPALSIILDSADPEFGGQRSTSVRGGEAEVILPESIIIYTNQNV</sequence>
<dbReference type="GO" id="GO:0005992">
    <property type="term" value="P:trehalose biosynthetic process"/>
    <property type="evidence" value="ECO:0007669"/>
    <property type="project" value="UniProtKB-UniRule"/>
</dbReference>
<dbReference type="GO" id="GO:0033942">
    <property type="term" value="F:4-alpha-D-(1-&gt;4)-alpha-D-glucanotrehalose trehalohydrolase activity"/>
    <property type="evidence" value="ECO:0007669"/>
    <property type="project" value="UniProtKB-EC"/>
</dbReference>
<evidence type="ECO:0000256" key="5">
    <source>
        <dbReference type="ARBA" id="ARBA00015938"/>
    </source>
</evidence>
<feature type="active site" description="Proton donor" evidence="15">
    <location>
        <position position="303"/>
    </location>
</feature>
<evidence type="ECO:0000259" key="18">
    <source>
        <dbReference type="SMART" id="SM00642"/>
    </source>
</evidence>
<dbReference type="Pfam" id="PF02922">
    <property type="entry name" value="CBM_48"/>
    <property type="match status" value="1"/>
</dbReference>
<keyword evidence="7 14" id="KW-0378">Hydrolase</keyword>
<comment type="subcellular location">
    <subcellularLocation>
        <location evidence="1 15">Cytoplasm</location>
    </subcellularLocation>
</comment>
<dbReference type="GO" id="GO:0005737">
    <property type="term" value="C:cytoplasm"/>
    <property type="evidence" value="ECO:0007669"/>
    <property type="project" value="UniProtKB-SubCell"/>
</dbReference>
<evidence type="ECO:0000256" key="17">
    <source>
        <dbReference type="PIRSR" id="PIRSR006337-3"/>
    </source>
</evidence>
<dbReference type="NCBIfam" id="TIGR02402">
    <property type="entry name" value="trehalose_TreZ"/>
    <property type="match status" value="1"/>
</dbReference>
<feature type="binding site" evidence="16">
    <location>
        <begin position="327"/>
        <end position="331"/>
    </location>
    <ligand>
        <name>substrate</name>
    </ligand>
</feature>
<dbReference type="Gene3D" id="2.60.40.10">
    <property type="entry name" value="Immunoglobulins"/>
    <property type="match status" value="1"/>
</dbReference>
<keyword evidence="9 14" id="KW-0326">Glycosidase</keyword>
<dbReference type="InterPro" id="IPR044901">
    <property type="entry name" value="Trehalose_TreZ_E-set_sf"/>
</dbReference>
<dbReference type="InterPro" id="IPR012768">
    <property type="entry name" value="Trehalose_TreZ"/>
</dbReference>
<dbReference type="AlphaFoldDB" id="A0A3E2NVK6"/>
<dbReference type="EMBL" id="QWDE01000001">
    <property type="protein sequence ID" value="RFZ85053.1"/>
    <property type="molecule type" value="Genomic_DNA"/>
</dbReference>
<dbReference type="Pfam" id="PF00128">
    <property type="entry name" value="Alpha-amylase"/>
    <property type="match status" value="1"/>
</dbReference>
<reference evidence="19 20" key="1">
    <citation type="submission" date="2018-08" db="EMBL/GenBank/DDBJ databases">
        <title>Mucilaginibacter terrae sp. nov., isolated from manganese diggings.</title>
        <authorList>
            <person name="Huang Y."/>
            <person name="Zhou Z."/>
        </authorList>
    </citation>
    <scope>NUCLEOTIDE SEQUENCE [LARGE SCALE GENOMIC DNA]</scope>
    <source>
        <strain evidence="19 20">ZH6</strain>
    </source>
</reference>
<evidence type="ECO:0000313" key="19">
    <source>
        <dbReference type="EMBL" id="RFZ85053.1"/>
    </source>
</evidence>
<evidence type="ECO:0000256" key="2">
    <source>
        <dbReference type="ARBA" id="ARBA00005199"/>
    </source>
</evidence>
<dbReference type="InterPro" id="IPR013783">
    <property type="entry name" value="Ig-like_fold"/>
</dbReference>
<evidence type="ECO:0000256" key="11">
    <source>
        <dbReference type="ARBA" id="ARBA00033284"/>
    </source>
</evidence>
<comment type="catalytic activity">
    <reaction evidence="12 14">
        <text>hydrolysis of (1-&gt;4)-alpha-D-glucosidic linkage in 4-alpha-D-[(1-&gt;4)-alpha-D-glucanosyl]n trehalose to yield trehalose and (1-&gt;4)-alpha-D-glucan.</text>
        <dbReference type="EC" id="3.2.1.141"/>
    </reaction>
</comment>
<dbReference type="SMART" id="SM00642">
    <property type="entry name" value="Aamy"/>
    <property type="match status" value="1"/>
</dbReference>
<feature type="binding site" evidence="16">
    <location>
        <begin position="264"/>
        <end position="269"/>
    </location>
    <ligand>
        <name>substrate</name>
    </ligand>
</feature>
<dbReference type="Proteomes" id="UP000260823">
    <property type="component" value="Unassembled WGS sequence"/>
</dbReference>
<dbReference type="Gene3D" id="1.10.10.760">
    <property type="entry name" value="E-set domains of sugar-utilizing enzymes"/>
    <property type="match status" value="1"/>
</dbReference>
<dbReference type="EC" id="3.2.1.141" evidence="4 13"/>
<feature type="domain" description="Glycosyl hydrolase family 13 catalytic" evidence="18">
    <location>
        <begin position="94"/>
        <end position="462"/>
    </location>
</feature>
<dbReference type="InterPro" id="IPR014756">
    <property type="entry name" value="Ig_E-set"/>
</dbReference>
<dbReference type="PANTHER" id="PTHR43651">
    <property type="entry name" value="1,4-ALPHA-GLUCAN-BRANCHING ENZYME"/>
    <property type="match status" value="1"/>
</dbReference>
<proteinExistence type="inferred from homology"/>
<accession>A0A3E2NVK6</accession>
<organism evidence="19 20">
    <name type="scientific">Mucilaginibacter terrenus</name>
    <dbReference type="NCBI Taxonomy" id="2482727"/>
    <lineage>
        <taxon>Bacteria</taxon>
        <taxon>Pseudomonadati</taxon>
        <taxon>Bacteroidota</taxon>
        <taxon>Sphingobacteriia</taxon>
        <taxon>Sphingobacteriales</taxon>
        <taxon>Sphingobacteriaceae</taxon>
        <taxon>Mucilaginibacter</taxon>
    </lineage>
</organism>
<evidence type="ECO:0000256" key="14">
    <source>
        <dbReference type="PIRNR" id="PIRNR006337"/>
    </source>
</evidence>